<reference evidence="3 4" key="1">
    <citation type="submission" date="2024-04" db="EMBL/GenBank/DDBJ databases">
        <title>Tritrichomonas musculus Genome.</title>
        <authorList>
            <person name="Alves-Ferreira E."/>
            <person name="Grigg M."/>
            <person name="Lorenzi H."/>
            <person name="Galac M."/>
        </authorList>
    </citation>
    <scope>NUCLEOTIDE SEQUENCE [LARGE SCALE GENOMIC DNA]</scope>
    <source>
        <strain evidence="3 4">EAF2021</strain>
    </source>
</reference>
<name>A0ABR2I6C2_9EUKA</name>
<protein>
    <recommendedName>
        <fullName evidence="2">Microbial-type PARG catalytic domain-containing protein</fullName>
    </recommendedName>
</protein>
<evidence type="ECO:0000313" key="4">
    <source>
        <dbReference type="Proteomes" id="UP001470230"/>
    </source>
</evidence>
<feature type="region of interest" description="Disordered" evidence="1">
    <location>
        <begin position="30"/>
        <end position="61"/>
    </location>
</feature>
<dbReference type="InterPro" id="IPR043472">
    <property type="entry name" value="Macro_dom-like"/>
</dbReference>
<dbReference type="Pfam" id="PF10021">
    <property type="entry name" value="PARG_cat_microb"/>
    <property type="match status" value="1"/>
</dbReference>
<dbReference type="NCBIfam" id="TIGR02452">
    <property type="entry name" value="TIGR02452 family protein"/>
    <property type="match status" value="1"/>
</dbReference>
<organism evidence="3 4">
    <name type="scientific">Tritrichomonas musculus</name>
    <dbReference type="NCBI Taxonomy" id="1915356"/>
    <lineage>
        <taxon>Eukaryota</taxon>
        <taxon>Metamonada</taxon>
        <taxon>Parabasalia</taxon>
        <taxon>Tritrichomonadida</taxon>
        <taxon>Tritrichomonadidae</taxon>
        <taxon>Tritrichomonas</taxon>
    </lineage>
</organism>
<gene>
    <name evidence="3" type="ORF">M9Y10_016040</name>
</gene>
<dbReference type="Gene3D" id="3.40.220.10">
    <property type="entry name" value="Leucine Aminopeptidase, subunit E, domain 1"/>
    <property type="match status" value="1"/>
</dbReference>
<sequence>MSQEEDHCWQTIQQIDNPWSSWYEKKSQTSTFSKLQMSNNSPKRDDESTRRSYPLSEEDKRRQTIVKENQEFISQNQSLVPPNGETIYDKDHNNIQRQISGRSGGRTCQIFVNSHSTIWSAIYCHNLHFKTIYVLNFANAFKPGGGYLNGRRAQEETLCRQTLLYPSLANNEMYSFNSQFGREGSDVMIYSPNVLVIRDDNEFELLPEYERFYINVITSAAVDNSIEKVENCEEIMERRIRKIISLAAFKAMEDGGGGKVALILGAFGCGVYKNDPKVVSSIFAKILFDEKMESFFDCVIFPIYRDNDEKKQIFQDILSK</sequence>
<dbReference type="InterPro" id="IPR019261">
    <property type="entry name" value="PARG_cat_microbial"/>
</dbReference>
<keyword evidence="4" id="KW-1185">Reference proteome</keyword>
<dbReference type="EMBL" id="JAPFFF010000020">
    <property type="protein sequence ID" value="KAK8857634.1"/>
    <property type="molecule type" value="Genomic_DNA"/>
</dbReference>
<evidence type="ECO:0000313" key="3">
    <source>
        <dbReference type="EMBL" id="KAK8857634.1"/>
    </source>
</evidence>
<dbReference type="InterPro" id="IPR012664">
    <property type="entry name" value="CHP02452"/>
</dbReference>
<evidence type="ECO:0000259" key="2">
    <source>
        <dbReference type="Pfam" id="PF10021"/>
    </source>
</evidence>
<dbReference type="PANTHER" id="PTHR35596">
    <property type="entry name" value="DUF2263 DOMAIN-CONTAINING PROTEIN"/>
    <property type="match status" value="1"/>
</dbReference>
<feature type="compositionally biased region" description="Polar residues" evidence="1">
    <location>
        <begin position="30"/>
        <end position="41"/>
    </location>
</feature>
<comment type="caution">
    <text evidence="3">The sequence shown here is derived from an EMBL/GenBank/DDBJ whole genome shotgun (WGS) entry which is preliminary data.</text>
</comment>
<dbReference type="PANTHER" id="PTHR35596:SF1">
    <property type="entry name" value="MICROBIAL-TYPE PARG CATALYTIC DOMAIN-CONTAINING PROTEIN"/>
    <property type="match status" value="1"/>
</dbReference>
<dbReference type="Proteomes" id="UP001470230">
    <property type="component" value="Unassembled WGS sequence"/>
</dbReference>
<proteinExistence type="predicted"/>
<accession>A0ABR2I6C2</accession>
<evidence type="ECO:0000256" key="1">
    <source>
        <dbReference type="SAM" id="MobiDB-lite"/>
    </source>
</evidence>
<feature type="domain" description="Microbial-type PARG catalytic" evidence="2">
    <location>
        <begin position="63"/>
        <end position="199"/>
    </location>
</feature>